<comment type="similarity">
    <text evidence="5">Belongs to the sigma-70 factor family. RpoD/SigA subfamily.</text>
</comment>
<feature type="compositionally biased region" description="Basic residues" evidence="6">
    <location>
        <begin position="54"/>
        <end position="64"/>
    </location>
</feature>
<feature type="compositionally biased region" description="Low complexity" evidence="6">
    <location>
        <begin position="65"/>
        <end position="82"/>
    </location>
</feature>
<keyword evidence="2 5" id="KW-0731">Sigma factor</keyword>
<dbReference type="InterPro" id="IPR009042">
    <property type="entry name" value="RNA_pol_sigma70_r1_2"/>
</dbReference>
<proteinExistence type="inferred from homology"/>
<dbReference type="NCBIfam" id="TIGR02393">
    <property type="entry name" value="RpoD_Cterm"/>
    <property type="match status" value="1"/>
</dbReference>
<dbReference type="PRINTS" id="PR00046">
    <property type="entry name" value="SIGMA70FCT"/>
</dbReference>
<dbReference type="FunFam" id="1.10.10.10:FF:000002">
    <property type="entry name" value="RNA polymerase sigma factor SigA"/>
    <property type="match status" value="1"/>
</dbReference>
<comment type="caution">
    <text evidence="9">The sequence shown here is derived from an EMBL/GenBank/DDBJ whole genome shotgun (WGS) entry which is preliminary data.</text>
</comment>
<dbReference type="Proteomes" id="UP000627984">
    <property type="component" value="Unassembled WGS sequence"/>
</dbReference>
<dbReference type="InterPro" id="IPR050239">
    <property type="entry name" value="Sigma-70_RNA_pol_init_factors"/>
</dbReference>
<dbReference type="PROSITE" id="PS00716">
    <property type="entry name" value="SIGMA70_2"/>
    <property type="match status" value="1"/>
</dbReference>
<keyword evidence="4 5" id="KW-0804">Transcription</keyword>
<evidence type="ECO:0000256" key="6">
    <source>
        <dbReference type="SAM" id="MobiDB-lite"/>
    </source>
</evidence>
<dbReference type="Pfam" id="PF04545">
    <property type="entry name" value="Sigma70_r4"/>
    <property type="match status" value="1"/>
</dbReference>
<reference evidence="9" key="1">
    <citation type="journal article" date="2014" name="Int. J. Syst. Evol. Microbiol.">
        <title>Complete genome sequence of Corynebacterium casei LMG S-19264T (=DSM 44701T), isolated from a smear-ripened cheese.</title>
        <authorList>
            <consortium name="US DOE Joint Genome Institute (JGI-PGF)"/>
            <person name="Walter F."/>
            <person name="Albersmeier A."/>
            <person name="Kalinowski J."/>
            <person name="Ruckert C."/>
        </authorList>
    </citation>
    <scope>NUCLEOTIDE SEQUENCE</scope>
    <source>
        <strain evidence="9">JCM 3093</strain>
    </source>
</reference>
<evidence type="ECO:0000256" key="4">
    <source>
        <dbReference type="ARBA" id="ARBA00023163"/>
    </source>
</evidence>
<sequence length="524" mass="57178">MERGRSQGFLESEDVRKAVEEADIPMAQVAGILRNLSKEGIIVRLTAEDSAGPKKPKAPAKRRTPAAPAPVKKTKTAAAAAKEQPETVTAVVGGSEPAPAPAPKKPAAPAKKVAPAAKKPSSGPAKSAGPETLAPKADPKPKAAAGEDEEELDLEDVEIEDFDLEVEVEDVEVEAEPEVEADEEAKPEVVADAAAPQSEEEVLILSDDDDDAPVAQVAAAGATADPVKDYLKQIGKVPLLNAEQEVELAKRIEAGLFAEEQLGTDGDKLPVDVRAELEWIAEDGRRAKNHLLEANLRLVVSLAKRYTGRGMLFLDLIQEGNLGLIRAVEKFDYTKGYKFSTYATWWIRQAITRAMADQARTIRIPVHMVEVINKLARVQRQMLQDLGREPTPEELARELDMTPEKVIEVQKYGREPISLHTPLGEEGDSEFGDLIEDSEAIVPADAVSFTLLQEQLHSVLDTLSEREAGVVSMRFGLTDGQPKTLDEIGKVYGVTRERIRQIESKTMSKLRHPSRSQVLRDYLD</sequence>
<keyword evidence="1 5" id="KW-0805">Transcription regulation</keyword>
<feature type="region of interest" description="Sigma-70 factor domain-2" evidence="5">
    <location>
        <begin position="291"/>
        <end position="361"/>
    </location>
</feature>
<dbReference type="Gene3D" id="1.10.10.10">
    <property type="entry name" value="Winged helix-like DNA-binding domain superfamily/Winged helix DNA-binding domain"/>
    <property type="match status" value="2"/>
</dbReference>
<dbReference type="InterPro" id="IPR013324">
    <property type="entry name" value="RNA_pol_sigma_r3/r4-like"/>
</dbReference>
<evidence type="ECO:0000256" key="2">
    <source>
        <dbReference type="ARBA" id="ARBA00023082"/>
    </source>
</evidence>
<dbReference type="GO" id="GO:0016987">
    <property type="term" value="F:sigma factor activity"/>
    <property type="evidence" value="ECO:0007669"/>
    <property type="project" value="UniProtKB-UniRule"/>
</dbReference>
<dbReference type="FunFam" id="1.10.601.10:FF:000003">
    <property type="entry name" value="RNA polymerase sigma factor SigA"/>
    <property type="match status" value="1"/>
</dbReference>
<feature type="DNA-binding region" description="H-T-H motif" evidence="5">
    <location>
        <begin position="485"/>
        <end position="504"/>
    </location>
</feature>
<gene>
    <name evidence="5" type="primary">sigA</name>
    <name evidence="9" type="ORF">GCM10010126_24290</name>
</gene>
<dbReference type="NCBIfam" id="NF004561">
    <property type="entry name" value="PRK05901.1-3"/>
    <property type="match status" value="1"/>
</dbReference>
<dbReference type="PANTHER" id="PTHR30603">
    <property type="entry name" value="RNA POLYMERASE SIGMA FACTOR RPO"/>
    <property type="match status" value="1"/>
</dbReference>
<dbReference type="GO" id="GO:0003677">
    <property type="term" value="F:DNA binding"/>
    <property type="evidence" value="ECO:0007669"/>
    <property type="project" value="UniProtKB-UniRule"/>
</dbReference>
<evidence type="ECO:0000256" key="3">
    <source>
        <dbReference type="ARBA" id="ARBA00023125"/>
    </source>
</evidence>
<comment type="subcellular location">
    <subcellularLocation>
        <location evidence="5">Cytoplasm</location>
    </subcellularLocation>
</comment>
<dbReference type="CDD" id="cd06171">
    <property type="entry name" value="Sigma70_r4"/>
    <property type="match status" value="1"/>
</dbReference>
<feature type="region of interest" description="Sigma-70 factor domain-4" evidence="5">
    <location>
        <begin position="459"/>
        <end position="512"/>
    </location>
</feature>
<dbReference type="RefSeq" id="WP_373868851.1">
    <property type="nucleotide sequence ID" value="NZ_BMQD01000006.1"/>
</dbReference>
<dbReference type="Gene3D" id="1.10.601.10">
    <property type="entry name" value="RNA Polymerase Primary Sigma Factor"/>
    <property type="match status" value="2"/>
</dbReference>
<dbReference type="FunFam" id="1.10.601.10:FF:000001">
    <property type="entry name" value="RNA polymerase sigma factor SigA"/>
    <property type="match status" value="1"/>
</dbReference>
<evidence type="ECO:0000313" key="10">
    <source>
        <dbReference type="Proteomes" id="UP000627984"/>
    </source>
</evidence>
<evidence type="ECO:0000259" key="7">
    <source>
        <dbReference type="PROSITE" id="PS00715"/>
    </source>
</evidence>
<feature type="compositionally biased region" description="Acidic residues" evidence="6">
    <location>
        <begin position="146"/>
        <end position="183"/>
    </location>
</feature>
<keyword evidence="3 5" id="KW-0238">DNA-binding</keyword>
<dbReference type="InterPro" id="IPR014284">
    <property type="entry name" value="RNA_pol_sigma-70_dom"/>
</dbReference>
<dbReference type="PANTHER" id="PTHR30603:SF59">
    <property type="entry name" value="RNA POLYMERASE PRINCIPAL SIGMA FACTOR HRDA"/>
    <property type="match status" value="1"/>
</dbReference>
<feature type="short sequence motif" description="Interaction with polymerase core subunit RpoC" evidence="5">
    <location>
        <begin position="315"/>
        <end position="318"/>
    </location>
</feature>
<dbReference type="HAMAP" id="MF_00963">
    <property type="entry name" value="Sigma70_RpoD_SigA"/>
    <property type="match status" value="1"/>
</dbReference>
<dbReference type="Pfam" id="PF04539">
    <property type="entry name" value="Sigma70_r3"/>
    <property type="match status" value="1"/>
</dbReference>
<evidence type="ECO:0000313" key="9">
    <source>
        <dbReference type="EMBL" id="GGK64059.1"/>
    </source>
</evidence>
<feature type="domain" description="RNA polymerase sigma-70" evidence="8">
    <location>
        <begin position="484"/>
        <end position="510"/>
    </location>
</feature>
<dbReference type="PROSITE" id="PS00715">
    <property type="entry name" value="SIGMA70_1"/>
    <property type="match status" value="1"/>
</dbReference>
<dbReference type="SUPFAM" id="SSF88659">
    <property type="entry name" value="Sigma3 and sigma4 domains of RNA polymerase sigma factors"/>
    <property type="match status" value="2"/>
</dbReference>
<dbReference type="NCBIfam" id="TIGR02937">
    <property type="entry name" value="sigma70-ECF"/>
    <property type="match status" value="1"/>
</dbReference>
<organism evidence="9 10">
    <name type="scientific">Planomonospora parontospora</name>
    <dbReference type="NCBI Taxonomy" id="58119"/>
    <lineage>
        <taxon>Bacteria</taxon>
        <taxon>Bacillati</taxon>
        <taxon>Actinomycetota</taxon>
        <taxon>Actinomycetes</taxon>
        <taxon>Streptosporangiales</taxon>
        <taxon>Streptosporangiaceae</taxon>
        <taxon>Planomonospora</taxon>
    </lineage>
</organism>
<reference evidence="9" key="2">
    <citation type="submission" date="2022-09" db="EMBL/GenBank/DDBJ databases">
        <authorList>
            <person name="Sun Q."/>
            <person name="Ohkuma M."/>
        </authorList>
    </citation>
    <scope>NUCLEOTIDE SEQUENCE</scope>
    <source>
        <strain evidence="9">JCM 3093</strain>
    </source>
</reference>
<feature type="region of interest" description="Disordered" evidence="6">
    <location>
        <begin position="45"/>
        <end position="197"/>
    </location>
</feature>
<dbReference type="FunFam" id="1.10.10.10:FF:000004">
    <property type="entry name" value="RNA polymerase sigma factor SigA"/>
    <property type="match status" value="1"/>
</dbReference>
<feature type="region of interest" description="Sigma-70 factor domain-3" evidence="5">
    <location>
        <begin position="370"/>
        <end position="446"/>
    </location>
</feature>
<name>A0AA37BFU2_9ACTN</name>
<comment type="subunit">
    <text evidence="5">Interacts transiently with the RNA polymerase catalytic core.</text>
</comment>
<dbReference type="EMBL" id="BMQD01000006">
    <property type="protein sequence ID" value="GGK64059.1"/>
    <property type="molecule type" value="Genomic_DNA"/>
</dbReference>
<comment type="function">
    <text evidence="5">Sigma factors are initiation factors that promote the attachment of RNA polymerase to specific initiation sites and are then released. This sigma factor is the primary sigma factor during exponential growth.</text>
</comment>
<evidence type="ECO:0000256" key="5">
    <source>
        <dbReference type="HAMAP-Rule" id="MF_00963"/>
    </source>
</evidence>
<protein>
    <recommendedName>
        <fullName evidence="5">RNA polymerase sigma factor SigA</fullName>
    </recommendedName>
</protein>
<accession>A0AA37BFU2</accession>
<dbReference type="Pfam" id="PF00140">
    <property type="entry name" value="Sigma70_r1_2"/>
    <property type="match status" value="1"/>
</dbReference>
<dbReference type="AlphaFoldDB" id="A0AA37BFU2"/>
<dbReference type="Pfam" id="PF04542">
    <property type="entry name" value="Sigma70_r2"/>
    <property type="match status" value="1"/>
</dbReference>
<dbReference type="InterPro" id="IPR012760">
    <property type="entry name" value="RNA_pol_sigma_RpoD_C"/>
</dbReference>
<dbReference type="InterPro" id="IPR013325">
    <property type="entry name" value="RNA_pol_sigma_r2"/>
</dbReference>
<dbReference type="GO" id="GO:0006352">
    <property type="term" value="P:DNA-templated transcription initiation"/>
    <property type="evidence" value="ECO:0007669"/>
    <property type="project" value="UniProtKB-UniRule"/>
</dbReference>
<dbReference type="InterPro" id="IPR000943">
    <property type="entry name" value="RNA_pol_sigma70"/>
</dbReference>
<keyword evidence="5" id="KW-0963">Cytoplasm</keyword>
<dbReference type="GO" id="GO:0005737">
    <property type="term" value="C:cytoplasm"/>
    <property type="evidence" value="ECO:0007669"/>
    <property type="project" value="UniProtKB-SubCell"/>
</dbReference>
<dbReference type="InterPro" id="IPR007624">
    <property type="entry name" value="RNA_pol_sigma70_r3"/>
</dbReference>
<dbReference type="InterPro" id="IPR028630">
    <property type="entry name" value="Sigma70_RpoD"/>
</dbReference>
<dbReference type="SUPFAM" id="SSF88946">
    <property type="entry name" value="Sigma2 domain of RNA polymerase sigma factors"/>
    <property type="match status" value="1"/>
</dbReference>
<evidence type="ECO:0000256" key="1">
    <source>
        <dbReference type="ARBA" id="ARBA00023015"/>
    </source>
</evidence>
<dbReference type="InterPro" id="IPR007627">
    <property type="entry name" value="RNA_pol_sigma70_r2"/>
</dbReference>
<dbReference type="InterPro" id="IPR036388">
    <property type="entry name" value="WH-like_DNA-bd_sf"/>
</dbReference>
<feature type="compositionally biased region" description="Low complexity" evidence="6">
    <location>
        <begin position="107"/>
        <end position="136"/>
    </location>
</feature>
<dbReference type="InterPro" id="IPR007630">
    <property type="entry name" value="RNA_pol_sigma70_r4"/>
</dbReference>
<evidence type="ECO:0000259" key="8">
    <source>
        <dbReference type="PROSITE" id="PS00716"/>
    </source>
</evidence>
<feature type="domain" description="RNA polymerase sigma-70" evidence="7">
    <location>
        <begin position="315"/>
        <end position="328"/>
    </location>
</feature>